<evidence type="ECO:0000313" key="1">
    <source>
        <dbReference type="EMBL" id="KAG7409833.1"/>
    </source>
</evidence>
<proteinExistence type="predicted"/>
<name>A0A8J5TT08_FUSOX</name>
<accession>A0A8J5TT08</accession>
<dbReference type="Proteomes" id="UP000694050">
    <property type="component" value="Unassembled WGS sequence"/>
</dbReference>
<organism evidence="1 2">
    <name type="scientific">Fusarium oxysporum f. sp. rapae</name>
    <dbReference type="NCBI Taxonomy" id="485398"/>
    <lineage>
        <taxon>Eukaryota</taxon>
        <taxon>Fungi</taxon>
        <taxon>Dikarya</taxon>
        <taxon>Ascomycota</taxon>
        <taxon>Pezizomycotina</taxon>
        <taxon>Sordariomycetes</taxon>
        <taxon>Hypocreomycetidae</taxon>
        <taxon>Hypocreales</taxon>
        <taxon>Nectriaceae</taxon>
        <taxon>Fusarium</taxon>
        <taxon>Fusarium oxysporum species complex</taxon>
    </lineage>
</organism>
<gene>
    <name evidence="1" type="primary">andM-1</name>
    <name evidence="1" type="ORF">Forpe1208_v011789</name>
</gene>
<evidence type="ECO:0000313" key="2">
    <source>
        <dbReference type="Proteomes" id="UP000694050"/>
    </source>
</evidence>
<reference evidence="1" key="1">
    <citation type="submission" date="2021-04" db="EMBL/GenBank/DDBJ databases">
        <title>First draft genome resource for Brassicaceae pathogens Fusarium oxysporum f. sp. raphani and Fusarium oxysporum f. sp. rapae.</title>
        <authorList>
            <person name="Asai S."/>
        </authorList>
    </citation>
    <scope>NUCLEOTIDE SEQUENCE</scope>
    <source>
        <strain evidence="1">Tf1208</strain>
    </source>
</reference>
<protein>
    <submittedName>
        <fullName evidence="1">Non-reducing polyketide synthase andM</fullName>
    </submittedName>
</protein>
<dbReference type="AlphaFoldDB" id="A0A8J5TT08"/>
<comment type="caution">
    <text evidence="1">The sequence shown here is derived from an EMBL/GenBank/DDBJ whole genome shotgun (WGS) entry which is preliminary data.</text>
</comment>
<sequence length="368" mass="42105">MRVFITSRPELHIRLGFRAVSGSYQEFILHDVPEDFVKRDIQIFFTEKLKRIRKDYNILVEPNRKLPDTWPGPDKKTALVEKAVPLFVFAATVCRFISQRRSASPDTQLQRVLAFKTGSQEAKMNAAYLPTLEQQLEDLSSRERDEVIENFQQVVGTITLLETPLTVPALSRLIDALEPEMSYVSEGSIHNRLDVLHSVLNYPKASDCPGTNRFWVDEKEIHGRIAAGYPRILNTSLKEDICNQHKTQTQTQDHGLNVFEAIDGRDPARSLAEATAMLWKNGISDVQFWPFHKIQRVGYSTAVLPLYQFEKNRHWLDYTPHLVCDTLAAPSTCPHCSHVSDFPYMALAKSEKGDCTAKFKVDPRSRRY</sequence>
<dbReference type="EMBL" id="JAELUQ010000008">
    <property type="protein sequence ID" value="KAG7409833.1"/>
    <property type="molecule type" value="Genomic_DNA"/>
</dbReference>